<evidence type="ECO:0000256" key="7">
    <source>
        <dbReference type="ARBA" id="ARBA00023315"/>
    </source>
</evidence>
<keyword evidence="6" id="KW-0998">Cell outer membrane</keyword>
<keyword evidence="5" id="KW-0472">Membrane</keyword>
<feature type="chain" id="PRO_5011108991" evidence="8">
    <location>
        <begin position="28"/>
        <end position="189"/>
    </location>
</feature>
<comment type="subcellular location">
    <subcellularLocation>
        <location evidence="1">Cell outer membrane</location>
    </subcellularLocation>
</comment>
<evidence type="ECO:0000256" key="8">
    <source>
        <dbReference type="SAM" id="SignalP"/>
    </source>
</evidence>
<evidence type="ECO:0000256" key="3">
    <source>
        <dbReference type="ARBA" id="ARBA00022679"/>
    </source>
</evidence>
<comment type="caution">
    <text evidence="9">The sequence shown here is derived from an EMBL/GenBank/DDBJ whole genome shotgun (WGS) entry which is preliminary data.</text>
</comment>
<dbReference type="GO" id="GO:0009279">
    <property type="term" value="C:cell outer membrane"/>
    <property type="evidence" value="ECO:0007669"/>
    <property type="project" value="UniProtKB-SubCell"/>
</dbReference>
<dbReference type="EMBL" id="FCNZ02000002">
    <property type="protein sequence ID" value="SAL17721.1"/>
    <property type="molecule type" value="Genomic_DNA"/>
</dbReference>
<gene>
    <name evidence="9" type="primary">pagP</name>
    <name evidence="9" type="ORF">AWB66_00795</name>
</gene>
<dbReference type="SUPFAM" id="SSF56925">
    <property type="entry name" value="OMPA-like"/>
    <property type="match status" value="1"/>
</dbReference>
<dbReference type="InterPro" id="IPR009746">
    <property type="entry name" value="LipidA_acyl_PagP"/>
</dbReference>
<dbReference type="Pfam" id="PF07017">
    <property type="entry name" value="PagP"/>
    <property type="match status" value="1"/>
</dbReference>
<keyword evidence="4 8" id="KW-0732">Signal</keyword>
<dbReference type="GO" id="GO:0016746">
    <property type="term" value="F:acyltransferase activity"/>
    <property type="evidence" value="ECO:0007669"/>
    <property type="project" value="UniProtKB-KW"/>
</dbReference>
<dbReference type="STRING" id="326475.AWB66_00795"/>
<dbReference type="Proteomes" id="UP000054717">
    <property type="component" value="Unassembled WGS sequence"/>
</dbReference>
<feature type="signal peptide" evidence="8">
    <location>
        <begin position="1"/>
        <end position="27"/>
    </location>
</feature>
<reference evidence="9" key="1">
    <citation type="submission" date="2016-01" db="EMBL/GenBank/DDBJ databases">
        <authorList>
            <person name="Peeters Charlotte."/>
        </authorList>
    </citation>
    <scope>NUCLEOTIDE SEQUENCE</scope>
    <source>
        <strain evidence="9">LMG 22936</strain>
    </source>
</reference>
<organism evidence="9 10">
    <name type="scientific">Caballeronia telluris</name>
    <dbReference type="NCBI Taxonomy" id="326475"/>
    <lineage>
        <taxon>Bacteria</taxon>
        <taxon>Pseudomonadati</taxon>
        <taxon>Pseudomonadota</taxon>
        <taxon>Betaproteobacteria</taxon>
        <taxon>Burkholderiales</taxon>
        <taxon>Burkholderiaceae</taxon>
        <taxon>Caballeronia</taxon>
    </lineage>
</organism>
<sequence length="189" mass="20554">MMSKSLLGTALVVAATAQVEFAGTAHAACDYSWNWVASACQRVSRVANEGTWDGYLTGYGWHIDGYDDRSQLNAKSWGGGAGKHWTDARGNEDILFAMAFLDSHDHVQPIGGFARQWYTNPVAGGLSIGGGYFVGITARNDIAHYVPIPIALPIASVRYRKASVMATFIPRVPGLNDGDVAFFWGRYEF</sequence>
<accession>A0A158FDA6</accession>
<dbReference type="InterPro" id="IPR011250">
    <property type="entry name" value="OMP/PagP_B-barrel"/>
</dbReference>
<evidence type="ECO:0000256" key="2">
    <source>
        <dbReference type="ARBA" id="ARBA00006368"/>
    </source>
</evidence>
<evidence type="ECO:0000256" key="1">
    <source>
        <dbReference type="ARBA" id="ARBA00004442"/>
    </source>
</evidence>
<protein>
    <submittedName>
        <fullName evidence="9">Lipid A palmitoyltransferase PagP</fullName>
        <ecNumber evidence="9">2.3.1.-</ecNumber>
    </submittedName>
</protein>
<keyword evidence="10" id="KW-1185">Reference proteome</keyword>
<keyword evidence="7 9" id="KW-0012">Acyltransferase</keyword>
<evidence type="ECO:0000256" key="5">
    <source>
        <dbReference type="ARBA" id="ARBA00023136"/>
    </source>
</evidence>
<comment type="similarity">
    <text evidence="2">Belongs to the lipid A palmitoyltransferase family.</text>
</comment>
<keyword evidence="3 9" id="KW-0808">Transferase</keyword>
<evidence type="ECO:0000313" key="10">
    <source>
        <dbReference type="Proteomes" id="UP000054717"/>
    </source>
</evidence>
<evidence type="ECO:0000256" key="6">
    <source>
        <dbReference type="ARBA" id="ARBA00023237"/>
    </source>
</evidence>
<dbReference type="EC" id="2.3.1.-" evidence="9"/>
<dbReference type="AlphaFoldDB" id="A0A158FDA6"/>
<evidence type="ECO:0000313" key="9">
    <source>
        <dbReference type="EMBL" id="SAL17721.1"/>
    </source>
</evidence>
<dbReference type="Gene3D" id="2.40.160.20">
    <property type="match status" value="1"/>
</dbReference>
<name>A0A158FDA6_9BURK</name>
<evidence type="ECO:0000256" key="4">
    <source>
        <dbReference type="ARBA" id="ARBA00022729"/>
    </source>
</evidence>
<proteinExistence type="inferred from homology"/>